<dbReference type="InterPro" id="IPR050768">
    <property type="entry name" value="UPF0353/GerABKA_families"/>
</dbReference>
<proteinExistence type="inferred from homology"/>
<evidence type="ECO:0000256" key="1">
    <source>
        <dbReference type="ARBA" id="ARBA00005278"/>
    </source>
</evidence>
<comment type="similarity">
    <text evidence="1">Belongs to the GerABKA family.</text>
</comment>
<dbReference type="PANTHER" id="PTHR22550">
    <property type="entry name" value="SPORE GERMINATION PROTEIN"/>
    <property type="match status" value="1"/>
</dbReference>
<dbReference type="EMBL" id="VIJZ01000019">
    <property type="protein sequence ID" value="TQR92831.1"/>
    <property type="molecule type" value="Genomic_DNA"/>
</dbReference>
<comment type="caution">
    <text evidence="4">The sequence shown here is derived from an EMBL/GenBank/DDBJ whole genome shotgun (WGS) entry which is preliminary data.</text>
</comment>
<keyword evidence="5" id="KW-1185">Reference proteome</keyword>
<keyword evidence="2 3" id="KW-0472">Membrane</keyword>
<organism evidence="4 5">
    <name type="scientific">Paenibacillus ottowii</name>
    <dbReference type="NCBI Taxonomy" id="2315729"/>
    <lineage>
        <taxon>Bacteria</taxon>
        <taxon>Bacillati</taxon>
        <taxon>Bacillota</taxon>
        <taxon>Bacilli</taxon>
        <taxon>Bacillales</taxon>
        <taxon>Paenibacillaceae</taxon>
        <taxon>Paenibacillus</taxon>
    </lineage>
</organism>
<feature type="transmembrane region" description="Helical" evidence="3">
    <location>
        <begin position="400"/>
        <end position="426"/>
    </location>
</feature>
<name>A0ABY3AXC0_9BACL</name>
<evidence type="ECO:0000256" key="3">
    <source>
        <dbReference type="SAM" id="Phobius"/>
    </source>
</evidence>
<feature type="transmembrane region" description="Helical" evidence="3">
    <location>
        <begin position="320"/>
        <end position="338"/>
    </location>
</feature>
<evidence type="ECO:0000313" key="5">
    <source>
        <dbReference type="Proteomes" id="UP000319219"/>
    </source>
</evidence>
<gene>
    <name evidence="4" type="ORF">FKV70_25170</name>
</gene>
<protein>
    <submittedName>
        <fullName evidence="4">Spore germination protein</fullName>
    </submittedName>
</protein>
<dbReference type="Proteomes" id="UP000319219">
    <property type="component" value="Unassembled WGS sequence"/>
</dbReference>
<dbReference type="Pfam" id="PF03323">
    <property type="entry name" value="GerA"/>
    <property type="match status" value="1"/>
</dbReference>
<evidence type="ECO:0000313" key="4">
    <source>
        <dbReference type="EMBL" id="TQR92831.1"/>
    </source>
</evidence>
<reference evidence="4 5" key="1">
    <citation type="submission" date="2019-07" db="EMBL/GenBank/DDBJ databases">
        <title>Paenibacillus ottowii sp. nov. isolated from a fermentation system processing bovine manure.</title>
        <authorList>
            <person name="Velazquez L.F."/>
            <person name="Rajbanshi S."/>
            <person name="Guan S."/>
            <person name="Hinchee M."/>
            <person name="Welsh A."/>
        </authorList>
    </citation>
    <scope>NUCLEOTIDE SEQUENCE [LARGE SCALE GENOMIC DNA]</scope>
    <source>
        <strain evidence="4 5">MS2379</strain>
    </source>
</reference>
<dbReference type="InterPro" id="IPR004995">
    <property type="entry name" value="Spore_Ger"/>
</dbReference>
<keyword evidence="3" id="KW-1133">Transmembrane helix</keyword>
<dbReference type="PIRSF" id="PIRSF005690">
    <property type="entry name" value="GerBA"/>
    <property type="match status" value="1"/>
</dbReference>
<sequence length="482" mass="54365">MWKSSEINTYPLSLDVLKTMLAGISEASIIERCPPSGNPIWIIYLDTLVDEARINESILKPLLTLTDSPVPERILNCKFTEIHTLQDAEKQLMRAAVIVHEPALNQWWTTVLPVTLGRPVGKSETETIIYGPQDSFTEQIDQNITLIRRRLPLSTLKSEQFTAGSLSSTSVSLLYIEGLTNTNLISITKEKLAALNYDIFLDSGQIGVFIEDHANSLFPQLQQTDRPDQCAYSLAMGKVVILVDNSPFALIGPITFFHLFQSPEDYIHRWIVASFLRLLRFFSFFLSLILIPVYVALTAHHYQMIPLPLLFVLIESRSKLPFTPFWEGLIMLVILEIIKEASLRMPNKTSQTLGVVGGIVIGQAAVEAGFASKVLIVLLGVSGIASFLSPNYQISKANTVIQLTFLCLAAYFGIFGIILGLIVLLAHLNGLTSLREPYLAPLTPLYFKDWKDFVVRVNLHWMETRPSYLKPLKKWRYSRRRR</sequence>
<dbReference type="PANTHER" id="PTHR22550:SF5">
    <property type="entry name" value="LEUCINE ZIPPER PROTEIN 4"/>
    <property type="match status" value="1"/>
</dbReference>
<dbReference type="RefSeq" id="WP_142614901.1">
    <property type="nucleotide sequence ID" value="NZ_VIJZ01000019.1"/>
</dbReference>
<accession>A0ABY3AXC0</accession>
<keyword evidence="3" id="KW-0812">Transmembrane</keyword>
<feature type="transmembrane region" description="Helical" evidence="3">
    <location>
        <begin position="278"/>
        <end position="300"/>
    </location>
</feature>
<feature type="transmembrane region" description="Helical" evidence="3">
    <location>
        <begin position="370"/>
        <end position="388"/>
    </location>
</feature>
<evidence type="ECO:0000256" key="2">
    <source>
        <dbReference type="ARBA" id="ARBA00023136"/>
    </source>
</evidence>